<name>A0A934U2L8_9NOCA</name>
<evidence type="ECO:0000313" key="2">
    <source>
        <dbReference type="Proteomes" id="UP000655868"/>
    </source>
</evidence>
<dbReference type="PANTHER" id="PTHR38479">
    <property type="entry name" value="LMO0824 PROTEIN"/>
    <property type="match status" value="1"/>
</dbReference>
<keyword evidence="2" id="KW-1185">Reference proteome</keyword>
<dbReference type="EMBL" id="JAEMNV010000003">
    <property type="protein sequence ID" value="MBJ8339001.1"/>
    <property type="molecule type" value="Genomic_DNA"/>
</dbReference>
<organism evidence="1 2">
    <name type="scientific">Antrihabitans stalagmiti</name>
    <dbReference type="NCBI Taxonomy" id="2799499"/>
    <lineage>
        <taxon>Bacteria</taxon>
        <taxon>Bacillati</taxon>
        <taxon>Actinomycetota</taxon>
        <taxon>Actinomycetes</taxon>
        <taxon>Mycobacteriales</taxon>
        <taxon>Nocardiaceae</taxon>
        <taxon>Antrihabitans</taxon>
    </lineage>
</organism>
<dbReference type="Proteomes" id="UP000655868">
    <property type="component" value="Unassembled WGS sequence"/>
</dbReference>
<dbReference type="InterPro" id="IPR009351">
    <property type="entry name" value="AlkZ-like"/>
</dbReference>
<sequence>MQTISTAERQRRLATRHRLAPSHLADSPLEAAASMVCLHGTDPATIYLSAWARVRNMSVADLDRALYDDRTLVKHLAMRRTIFVFPRDTFALSIAGSSQRVAETERARLIREVEKAGLYDDPERWLDEASAQVREFMSDGKEATLKELRAAIPLLDGSMVYGEGRTWGGKVAVGPRVLTTLSAAGDIVRSSNSGHWRLSRNSWSATGAWLGSDVDVHEREAAEQKLVELWLRAFGPGTETDIKWWLGSTLTAVRRSLRALRAVEVELDGGTGYLLPDDLEATPAVEPWGALLPSLDPTTMGWFDRDWYLGPHRSQLFDTNGNAGPTIWWDGRIVGGWTQDDDAAVVLQFLDEVGSDARAVLDRQAETLTEWLGGTRVLPRFPSPLFKTS</sequence>
<dbReference type="PANTHER" id="PTHR38479:SF2">
    <property type="entry name" value="WINGED HELIX DNA-BINDING DOMAIN-CONTAINING PROTEIN"/>
    <property type="match status" value="1"/>
</dbReference>
<accession>A0A934U2L8</accession>
<gene>
    <name evidence="1" type="ORF">JGU71_08905</name>
</gene>
<reference evidence="1" key="1">
    <citation type="submission" date="2020-12" db="EMBL/GenBank/DDBJ databases">
        <title>Antrihabitans popcorni sp. nov. and Antrihabitans auranticaus sp. nov., isolated from a larva cave.</title>
        <authorList>
            <person name="Lee S.D."/>
            <person name="Kim I.S."/>
        </authorList>
    </citation>
    <scope>NUCLEOTIDE SEQUENCE</scope>
    <source>
        <strain evidence="1">YC3-6</strain>
    </source>
</reference>
<dbReference type="RefSeq" id="WP_199703725.1">
    <property type="nucleotide sequence ID" value="NZ_JAEMNV010000003.1"/>
</dbReference>
<evidence type="ECO:0000313" key="1">
    <source>
        <dbReference type="EMBL" id="MBJ8339001.1"/>
    </source>
</evidence>
<comment type="caution">
    <text evidence="1">The sequence shown here is derived from an EMBL/GenBank/DDBJ whole genome shotgun (WGS) entry which is preliminary data.</text>
</comment>
<dbReference type="Pfam" id="PF06224">
    <property type="entry name" value="AlkZ-like"/>
    <property type="match status" value="1"/>
</dbReference>
<dbReference type="AlphaFoldDB" id="A0A934U2L8"/>
<proteinExistence type="predicted"/>
<protein>
    <submittedName>
        <fullName evidence="1">AlkZ family DNA glycosylase</fullName>
    </submittedName>
</protein>